<name>A0AAE5BV12_9RHOB</name>
<feature type="compositionally biased region" description="Basic and acidic residues" evidence="1">
    <location>
        <begin position="239"/>
        <end position="280"/>
    </location>
</feature>
<sequence>MRLAAALLVLLAAIVPGWAAPVVVTSGEHRDFTRVVLQFEGQPDWQFGRTLDGYAIRIPGARPDYDLARAFALIGKTRLATMGPDPATGDLALGIACACHAIAFEFRPGIVVIDLRDGAPPAGSSFEEPLPPLSAPPPAEVPVAEASQAETTPGPDAEALVGGYDWTRLSLEQLGISAGDPAAESLAEAAPAAPKPDLDHLRDSLVQELGMGATAGLIELAPPPRTETDLADPLGTDHAAPDHAPVDHAPVDHAPAEHAPAEHAPAEHAPAEHAPAEHAPAEVAAEHGTQTGHAEATKLAEHATISGASEAEIESMMRTHLGETPEIQMRDVGEARPALTAQGARCISDEDLDLPAWGGADRAIADQFGPIRQGMIGEFDKPSPEAIKRVIRFYLFIGFGAEARSLLRAYPDLFEEAPIWTAMAHLLDGEPDVTGTFSGMEDCDTAAALWAVLSDPKSMPRDEIGRAAVARSFSAMPAAIRRLIGPRLVDAYIAAGDIPTATALSTSVLRAPGDAGPEVVMMQAAMDRALGHVGEAEAKLEPLAHAPGPASTDALVDLVEHRAMLGQTVSEDEVITLEAALREREGSVDEERYRTALVLAKAASGNYDAAFAETEDPATLSSIWRLLAQAGGDTPLLNHATLAEGDPAPVEARESAGIIADRMLMLGLADQAARWLTLAPRAPDLLRARVALANGEAQAAIDLVRDDSSERAMHLKAQALISLGDQQGAAEIYAAMGQADQEMSILTANKAWEKLATQGPGPWKDVASIVTGIPSEVPAPPEPDPLLPDGPLAQNKRLVDESALTRDAITNLLNSVPVSDPLSQ</sequence>
<feature type="region of interest" description="Disordered" evidence="1">
    <location>
        <begin position="123"/>
        <end position="157"/>
    </location>
</feature>
<feature type="region of interest" description="Disordered" evidence="1">
    <location>
        <begin position="217"/>
        <end position="294"/>
    </location>
</feature>
<keyword evidence="4" id="KW-1185">Reference proteome</keyword>
<keyword evidence="2" id="KW-0732">Signal</keyword>
<proteinExistence type="predicted"/>
<reference evidence="3" key="1">
    <citation type="submission" date="2020-01" db="EMBL/GenBank/DDBJ databases">
        <authorList>
            <person name="Chen W.-M."/>
        </authorList>
    </citation>
    <scope>NUCLEOTIDE SEQUENCE</scope>
    <source>
        <strain evidence="3">CYK-10</strain>
    </source>
</reference>
<dbReference type="Proteomes" id="UP001193501">
    <property type="component" value="Unassembled WGS sequence"/>
</dbReference>
<feature type="compositionally biased region" description="Pro residues" evidence="1">
    <location>
        <begin position="129"/>
        <end position="140"/>
    </location>
</feature>
<feature type="signal peptide" evidence="2">
    <location>
        <begin position="1"/>
        <end position="19"/>
    </location>
</feature>
<dbReference type="RefSeq" id="WP_168774124.1">
    <property type="nucleotide sequence ID" value="NZ_JAABNR010000005.1"/>
</dbReference>
<evidence type="ECO:0000256" key="1">
    <source>
        <dbReference type="SAM" id="MobiDB-lite"/>
    </source>
</evidence>
<dbReference type="EMBL" id="JAABNR010000005">
    <property type="protein sequence ID" value="NBZ87319.1"/>
    <property type="molecule type" value="Genomic_DNA"/>
</dbReference>
<evidence type="ECO:0000313" key="4">
    <source>
        <dbReference type="Proteomes" id="UP001193501"/>
    </source>
</evidence>
<evidence type="ECO:0000256" key="2">
    <source>
        <dbReference type="SAM" id="SignalP"/>
    </source>
</evidence>
<feature type="compositionally biased region" description="Low complexity" evidence="1">
    <location>
        <begin position="141"/>
        <end position="150"/>
    </location>
</feature>
<protein>
    <submittedName>
        <fullName evidence="3">Uncharacterized protein</fullName>
    </submittedName>
</protein>
<dbReference type="AlphaFoldDB" id="A0AAE5BV12"/>
<gene>
    <name evidence="3" type="ORF">GV832_06960</name>
</gene>
<accession>A0AAE5BV12</accession>
<organism evidence="3 4">
    <name type="scientific">Stagnihabitans tardus</name>
    <dbReference type="NCBI Taxonomy" id="2699202"/>
    <lineage>
        <taxon>Bacteria</taxon>
        <taxon>Pseudomonadati</taxon>
        <taxon>Pseudomonadota</taxon>
        <taxon>Alphaproteobacteria</taxon>
        <taxon>Rhodobacterales</taxon>
        <taxon>Paracoccaceae</taxon>
        <taxon>Stagnihabitans</taxon>
    </lineage>
</organism>
<comment type="caution">
    <text evidence="3">The sequence shown here is derived from an EMBL/GenBank/DDBJ whole genome shotgun (WGS) entry which is preliminary data.</text>
</comment>
<feature type="chain" id="PRO_5042208016" evidence="2">
    <location>
        <begin position="20"/>
        <end position="824"/>
    </location>
</feature>
<evidence type="ECO:0000313" key="3">
    <source>
        <dbReference type="EMBL" id="NBZ87319.1"/>
    </source>
</evidence>